<evidence type="ECO:0008006" key="4">
    <source>
        <dbReference type="Google" id="ProtNLM"/>
    </source>
</evidence>
<comment type="caution">
    <text evidence="2">The sequence shown here is derived from an EMBL/GenBank/DDBJ whole genome shotgun (WGS) entry which is preliminary data.</text>
</comment>
<evidence type="ECO:0000313" key="3">
    <source>
        <dbReference type="Proteomes" id="UP001321473"/>
    </source>
</evidence>
<proteinExistence type="predicted"/>
<sequence length="69" mass="7755">MLRTVRAALLICTVGSTLTDEAVYPVKERLCDHYVFTHVTVVGSELGTNYGISAYMTFRKVRCFLKVLP</sequence>
<dbReference type="AlphaFoldDB" id="A0AAQ4EPN0"/>
<feature type="chain" id="PRO_5042844337" description="Secreted protein" evidence="1">
    <location>
        <begin position="20"/>
        <end position="69"/>
    </location>
</feature>
<keyword evidence="3" id="KW-1185">Reference proteome</keyword>
<dbReference type="EMBL" id="JARKHS020012656">
    <property type="protein sequence ID" value="KAK8776677.1"/>
    <property type="molecule type" value="Genomic_DNA"/>
</dbReference>
<dbReference type="Proteomes" id="UP001321473">
    <property type="component" value="Unassembled WGS sequence"/>
</dbReference>
<gene>
    <name evidence="2" type="ORF">V5799_029975</name>
</gene>
<keyword evidence="1" id="KW-0732">Signal</keyword>
<evidence type="ECO:0000256" key="1">
    <source>
        <dbReference type="SAM" id="SignalP"/>
    </source>
</evidence>
<feature type="signal peptide" evidence="1">
    <location>
        <begin position="1"/>
        <end position="19"/>
    </location>
</feature>
<name>A0AAQ4EPN0_AMBAM</name>
<accession>A0AAQ4EPN0</accession>
<reference evidence="2 3" key="1">
    <citation type="journal article" date="2023" name="Arcadia Sci">
        <title>De novo assembly of a long-read Amblyomma americanum tick genome.</title>
        <authorList>
            <person name="Chou S."/>
            <person name="Poskanzer K.E."/>
            <person name="Rollins M."/>
            <person name="Thuy-Boun P.S."/>
        </authorList>
    </citation>
    <scope>NUCLEOTIDE SEQUENCE [LARGE SCALE GENOMIC DNA]</scope>
    <source>
        <strain evidence="2">F_SG_1</strain>
        <tissue evidence="2">Salivary glands</tissue>
    </source>
</reference>
<organism evidence="2 3">
    <name type="scientific">Amblyomma americanum</name>
    <name type="common">Lone star tick</name>
    <dbReference type="NCBI Taxonomy" id="6943"/>
    <lineage>
        <taxon>Eukaryota</taxon>
        <taxon>Metazoa</taxon>
        <taxon>Ecdysozoa</taxon>
        <taxon>Arthropoda</taxon>
        <taxon>Chelicerata</taxon>
        <taxon>Arachnida</taxon>
        <taxon>Acari</taxon>
        <taxon>Parasitiformes</taxon>
        <taxon>Ixodida</taxon>
        <taxon>Ixodoidea</taxon>
        <taxon>Ixodidae</taxon>
        <taxon>Amblyomminae</taxon>
        <taxon>Amblyomma</taxon>
    </lineage>
</organism>
<protein>
    <recommendedName>
        <fullName evidence="4">Secreted protein</fullName>
    </recommendedName>
</protein>
<evidence type="ECO:0000313" key="2">
    <source>
        <dbReference type="EMBL" id="KAK8776677.1"/>
    </source>
</evidence>